<sequence length="368" mass="42881">MKNQALKYSGYIDKKLVLLMIYFYTSFSLVSLLKVGYLKVNGMEYSNRTWSSILKFHLLDFFVVISVMTLLTIIIRYVIIKRVKFLYVILLHIFLSFMMGLLILIGLSLLHNLFGMDYYSDFSIQGILTYIIRYIDVTFPIYFCLTGVIYIYYYLNEVKEAKLKEEIIKNQLNDSRISALQSQLQPHFFFNTLNTISGLIEVNRKEAQNTIGDFGELLRMILDLSKKRFILLEKEIELMDRYIKIVTVRFSDHIEFRKEIDSDINSLLVPSLLLQPIVENCVKHGYSKNHLNLNILIKITRCSGKIKIIVENNGKPMSGNFDKVLTKGMGLRNIKERLDSLYAGNYQFELSNRTALKGVRYKLLLPIS</sequence>
<protein>
    <recommendedName>
        <fullName evidence="2">Signal transduction histidine kinase internal region domain-containing protein</fullName>
    </recommendedName>
</protein>
<proteinExistence type="predicted"/>
<feature type="transmembrane region" description="Helical" evidence="1">
    <location>
        <begin position="86"/>
        <end position="110"/>
    </location>
</feature>
<dbReference type="InterPro" id="IPR050640">
    <property type="entry name" value="Bact_2-comp_sensor_kinase"/>
</dbReference>
<evidence type="ECO:0000313" key="3">
    <source>
        <dbReference type="EMBL" id="NAY93112.1"/>
    </source>
</evidence>
<dbReference type="InterPro" id="IPR010559">
    <property type="entry name" value="Sig_transdc_His_kin_internal"/>
</dbReference>
<evidence type="ECO:0000259" key="2">
    <source>
        <dbReference type="Pfam" id="PF06580"/>
    </source>
</evidence>
<evidence type="ECO:0000313" key="4">
    <source>
        <dbReference type="Proteomes" id="UP000667650"/>
    </source>
</evidence>
<feature type="transmembrane region" description="Helical" evidence="1">
    <location>
        <begin position="130"/>
        <end position="155"/>
    </location>
</feature>
<dbReference type="GO" id="GO:0000155">
    <property type="term" value="F:phosphorelay sensor kinase activity"/>
    <property type="evidence" value="ECO:0007669"/>
    <property type="project" value="InterPro"/>
</dbReference>
<dbReference type="AlphaFoldDB" id="A0A964WYP4"/>
<dbReference type="EMBL" id="JAAABI010000006">
    <property type="protein sequence ID" value="NAY93112.1"/>
    <property type="molecule type" value="Genomic_DNA"/>
</dbReference>
<evidence type="ECO:0000256" key="1">
    <source>
        <dbReference type="SAM" id="Phobius"/>
    </source>
</evidence>
<dbReference type="GO" id="GO:0016020">
    <property type="term" value="C:membrane"/>
    <property type="evidence" value="ECO:0007669"/>
    <property type="project" value="InterPro"/>
</dbReference>
<gene>
    <name evidence="3" type="ORF">GTQ34_14435</name>
</gene>
<dbReference type="PANTHER" id="PTHR34220:SF7">
    <property type="entry name" value="SENSOR HISTIDINE KINASE YPDA"/>
    <property type="match status" value="1"/>
</dbReference>
<organism evidence="3 4">
    <name type="scientific">Flagellimonas ochracea</name>
    <dbReference type="NCBI Taxonomy" id="2696472"/>
    <lineage>
        <taxon>Bacteria</taxon>
        <taxon>Pseudomonadati</taxon>
        <taxon>Bacteroidota</taxon>
        <taxon>Flavobacteriia</taxon>
        <taxon>Flavobacteriales</taxon>
        <taxon>Flavobacteriaceae</taxon>
        <taxon>Flagellimonas</taxon>
    </lineage>
</organism>
<feature type="transmembrane region" description="Helical" evidence="1">
    <location>
        <begin position="16"/>
        <end position="38"/>
    </location>
</feature>
<accession>A0A964WYP4</accession>
<dbReference type="Gene3D" id="3.30.565.10">
    <property type="entry name" value="Histidine kinase-like ATPase, C-terminal domain"/>
    <property type="match status" value="1"/>
</dbReference>
<dbReference type="InterPro" id="IPR036890">
    <property type="entry name" value="HATPase_C_sf"/>
</dbReference>
<keyword evidence="1" id="KW-0812">Transmembrane</keyword>
<name>A0A964WYP4_9FLAO</name>
<reference evidence="3" key="1">
    <citation type="submission" date="2020-01" db="EMBL/GenBank/DDBJ databases">
        <title>Muricauda ochracea sp. nov., isolated from a tidal flat of Garorim bay in Korea.</title>
        <authorList>
            <person name="Kim D."/>
            <person name="Yoo Y."/>
            <person name="Kim J.-J."/>
        </authorList>
    </citation>
    <scope>NUCLEOTIDE SEQUENCE</scope>
    <source>
        <strain evidence="3">JGD-17</strain>
    </source>
</reference>
<dbReference type="RefSeq" id="WP_166524522.1">
    <property type="nucleotide sequence ID" value="NZ_JAAABI010000006.1"/>
</dbReference>
<keyword evidence="1" id="KW-1133">Transmembrane helix</keyword>
<dbReference type="Pfam" id="PF06580">
    <property type="entry name" value="His_kinase"/>
    <property type="match status" value="1"/>
</dbReference>
<keyword evidence="1" id="KW-0472">Membrane</keyword>
<dbReference type="PANTHER" id="PTHR34220">
    <property type="entry name" value="SENSOR HISTIDINE KINASE YPDA"/>
    <property type="match status" value="1"/>
</dbReference>
<feature type="domain" description="Signal transduction histidine kinase internal region" evidence="2">
    <location>
        <begin position="176"/>
        <end position="253"/>
    </location>
</feature>
<feature type="transmembrane region" description="Helical" evidence="1">
    <location>
        <begin position="58"/>
        <end position="79"/>
    </location>
</feature>
<dbReference type="SUPFAM" id="SSF55874">
    <property type="entry name" value="ATPase domain of HSP90 chaperone/DNA topoisomerase II/histidine kinase"/>
    <property type="match status" value="1"/>
</dbReference>
<keyword evidence="4" id="KW-1185">Reference proteome</keyword>
<dbReference type="Proteomes" id="UP000667650">
    <property type="component" value="Unassembled WGS sequence"/>
</dbReference>
<comment type="caution">
    <text evidence="3">The sequence shown here is derived from an EMBL/GenBank/DDBJ whole genome shotgun (WGS) entry which is preliminary data.</text>
</comment>